<dbReference type="InterPro" id="IPR036736">
    <property type="entry name" value="ACP-like_sf"/>
</dbReference>
<dbReference type="Proteomes" id="UP000535182">
    <property type="component" value="Unassembled WGS sequence"/>
</dbReference>
<comment type="caution">
    <text evidence="1">The sequence shown here is derived from an EMBL/GenBank/DDBJ whole genome shotgun (WGS) entry which is preliminary data.</text>
</comment>
<accession>A0A9X0QAE8</accession>
<reference evidence="1 2" key="1">
    <citation type="submission" date="2020-08" db="EMBL/GenBank/DDBJ databases">
        <title>Genomic Encyclopedia of Type Strains, Phase IV (KMG-V): Genome sequencing to study the core and pangenomes of soil and plant-associated prokaryotes.</title>
        <authorList>
            <person name="Whitman W."/>
        </authorList>
    </citation>
    <scope>NUCLEOTIDE SEQUENCE [LARGE SCALE GENOMIC DNA]</scope>
    <source>
        <strain evidence="1 2">X5P2</strain>
    </source>
</reference>
<protein>
    <submittedName>
        <fullName evidence="1">Acyl carrier protein</fullName>
    </submittedName>
</protein>
<organism evidence="1 2">
    <name type="scientific">Tunturiibacter gelidiferens</name>
    <dbReference type="NCBI Taxonomy" id="3069689"/>
    <lineage>
        <taxon>Bacteria</taxon>
        <taxon>Pseudomonadati</taxon>
        <taxon>Acidobacteriota</taxon>
        <taxon>Terriglobia</taxon>
        <taxon>Terriglobales</taxon>
        <taxon>Acidobacteriaceae</taxon>
        <taxon>Tunturiibacter</taxon>
    </lineage>
</organism>
<proteinExistence type="predicted"/>
<dbReference type="Gene3D" id="1.10.1200.10">
    <property type="entry name" value="ACP-like"/>
    <property type="match status" value="1"/>
</dbReference>
<sequence length="65" mass="7428">MLTAREVYQRLTTVLQEIFDDEELQATPDVTASEIEGWDSLKHVRLVLSVEKAFTSPLPPQRSEI</sequence>
<gene>
    <name evidence="1" type="ORF">HDF14_000237</name>
</gene>
<evidence type="ECO:0000313" key="2">
    <source>
        <dbReference type="Proteomes" id="UP000535182"/>
    </source>
</evidence>
<dbReference type="AlphaFoldDB" id="A0A9X0QAE8"/>
<keyword evidence="2" id="KW-1185">Reference proteome</keyword>
<name>A0A9X0QAE8_9BACT</name>
<dbReference type="RefSeq" id="WP_183972746.1">
    <property type="nucleotide sequence ID" value="NZ_JACHEB010000001.1"/>
</dbReference>
<dbReference type="EMBL" id="JACHEB010000001">
    <property type="protein sequence ID" value="MBB5326643.1"/>
    <property type="molecule type" value="Genomic_DNA"/>
</dbReference>
<dbReference type="SUPFAM" id="SSF47336">
    <property type="entry name" value="ACP-like"/>
    <property type="match status" value="1"/>
</dbReference>
<evidence type="ECO:0000313" key="1">
    <source>
        <dbReference type="EMBL" id="MBB5326643.1"/>
    </source>
</evidence>